<evidence type="ECO:0000313" key="2">
    <source>
        <dbReference type="EMBL" id="GFZ09209.1"/>
    </source>
</evidence>
<sequence length="124" mass="13930">MGSMKKQAKKVKIKGGSSQQESLLRESCNTHDWEGSSPRSSKMPTGFFALYVGRRERGSWYQRGTSLTPSSRCCWTRPTMSLGSSRGMGLWCPAVWGLSKRESVLLRDAKQGKFDFGNLVQEFI</sequence>
<dbReference type="Proteomes" id="UP000585474">
    <property type="component" value="Unassembled WGS sequence"/>
</dbReference>
<name>A0A7J0GEJ6_9ERIC</name>
<reference evidence="2 3" key="1">
    <citation type="submission" date="2019-07" db="EMBL/GenBank/DDBJ databases">
        <title>De Novo Assembly of kiwifruit Actinidia rufa.</title>
        <authorList>
            <person name="Sugita-Konishi S."/>
            <person name="Sato K."/>
            <person name="Mori E."/>
            <person name="Abe Y."/>
            <person name="Kisaki G."/>
            <person name="Hamano K."/>
            <person name="Suezawa K."/>
            <person name="Otani M."/>
            <person name="Fukuda T."/>
            <person name="Manabe T."/>
            <person name="Gomi K."/>
            <person name="Tabuchi M."/>
            <person name="Akimitsu K."/>
            <person name="Kataoka I."/>
        </authorList>
    </citation>
    <scope>NUCLEOTIDE SEQUENCE [LARGE SCALE GENOMIC DNA]</scope>
    <source>
        <strain evidence="3">cv. Fuchu</strain>
    </source>
</reference>
<protein>
    <submittedName>
        <fullName evidence="2">SAUR-like auxin-responsive protein family</fullName>
    </submittedName>
</protein>
<gene>
    <name evidence="2" type="ORF">Acr_20g0010170</name>
</gene>
<accession>A0A7J0GEJ6</accession>
<organism evidence="2 3">
    <name type="scientific">Actinidia rufa</name>
    <dbReference type="NCBI Taxonomy" id="165716"/>
    <lineage>
        <taxon>Eukaryota</taxon>
        <taxon>Viridiplantae</taxon>
        <taxon>Streptophyta</taxon>
        <taxon>Embryophyta</taxon>
        <taxon>Tracheophyta</taxon>
        <taxon>Spermatophyta</taxon>
        <taxon>Magnoliopsida</taxon>
        <taxon>eudicotyledons</taxon>
        <taxon>Gunneridae</taxon>
        <taxon>Pentapetalae</taxon>
        <taxon>asterids</taxon>
        <taxon>Ericales</taxon>
        <taxon>Actinidiaceae</taxon>
        <taxon>Actinidia</taxon>
    </lineage>
</organism>
<proteinExistence type="predicted"/>
<feature type="compositionally biased region" description="Basic residues" evidence="1">
    <location>
        <begin position="1"/>
        <end position="13"/>
    </location>
</feature>
<dbReference type="AlphaFoldDB" id="A0A7J0GEJ6"/>
<evidence type="ECO:0000256" key="1">
    <source>
        <dbReference type="SAM" id="MobiDB-lite"/>
    </source>
</evidence>
<evidence type="ECO:0000313" key="3">
    <source>
        <dbReference type="Proteomes" id="UP000585474"/>
    </source>
</evidence>
<dbReference type="EMBL" id="BJWL01000020">
    <property type="protein sequence ID" value="GFZ09209.1"/>
    <property type="molecule type" value="Genomic_DNA"/>
</dbReference>
<feature type="region of interest" description="Disordered" evidence="1">
    <location>
        <begin position="1"/>
        <end position="41"/>
    </location>
</feature>
<comment type="caution">
    <text evidence="2">The sequence shown here is derived from an EMBL/GenBank/DDBJ whole genome shotgun (WGS) entry which is preliminary data.</text>
</comment>
<keyword evidence="3" id="KW-1185">Reference proteome</keyword>
<dbReference type="OrthoDB" id="1848283at2759"/>